<feature type="compositionally biased region" description="Low complexity" evidence="1">
    <location>
        <begin position="511"/>
        <end position="523"/>
    </location>
</feature>
<evidence type="ECO:0000313" key="3">
    <source>
        <dbReference type="Proteomes" id="UP000030763"/>
    </source>
</evidence>
<dbReference type="AlphaFoldDB" id="U6MFI3"/>
<feature type="compositionally biased region" description="Polar residues" evidence="1">
    <location>
        <begin position="490"/>
        <end position="504"/>
    </location>
</feature>
<keyword evidence="3" id="KW-1185">Reference proteome</keyword>
<dbReference type="VEuPathDB" id="ToxoDB:EMWEY_00001760"/>
<evidence type="ECO:0000313" key="2">
    <source>
        <dbReference type="EMBL" id="CDJ61808.1"/>
    </source>
</evidence>
<dbReference type="RefSeq" id="XP_013338458.1">
    <property type="nucleotide sequence ID" value="XM_013483004.1"/>
</dbReference>
<organism evidence="2 3">
    <name type="scientific">Eimeria maxima</name>
    <name type="common">Coccidian parasite</name>
    <dbReference type="NCBI Taxonomy" id="5804"/>
    <lineage>
        <taxon>Eukaryota</taxon>
        <taxon>Sar</taxon>
        <taxon>Alveolata</taxon>
        <taxon>Apicomplexa</taxon>
        <taxon>Conoidasida</taxon>
        <taxon>Coccidia</taxon>
        <taxon>Eucoccidiorida</taxon>
        <taxon>Eimeriorina</taxon>
        <taxon>Eimeriidae</taxon>
        <taxon>Eimeria</taxon>
    </lineage>
</organism>
<dbReference type="GeneID" id="25334162"/>
<dbReference type="OrthoDB" id="347600at2759"/>
<sequence>MFHSHGGPYRAPSLDYLDFGSRNIELPAHETGQRVAQVTVRRGQASAGRGAPPSRGPGAHAQPDSNNTVHNLLEDLLVRGLPVTLGVHPGSPEGPSLGLKQEGVVLYLPLVRECQGPPKLHVHVNRSDAPGIQPLQVCLSSSTVSFCTEWGASSGGAAPDETARRRKLGEALPAGYSSSAVASTASHITEPAAAGSCIVQLISSCGSLLCFKADPMAPLENQLAHDVLCIFRAFDFDTIRLYSCLCAAVKEAPAHSQFEEILDSLPLFALKKGWEDGVRERHALISAFRRFVFSTKEKGPGIVSGIVSAVECPSEGSSLGLDTTVPSEATVAGASACGEAAERCAKTRQDKLNIIHHLLEGEKALAGGPAHHCASRSPQKTKALNPHAAPFVPRAPFSASANPWGSAAHKPTLGAECPVEGSSAAAAVAAADTPRMPAEPNKAAAITAANDPSLIQHFDAFKDSRLARQGAFSPVQEEGNRPQPPLQQGVKESQQQQHVLQSTPWKRRPHSAPSRSAGSAASAAKAFPRKCQYTLSAMLGQLPLVSRGLLTTTFSARLPHHLILVEKGILYTIDDFLSSSQRGGSHPAVQEAPGMGSRMLDPFCLSPGQHRLGPLSYPPQEAPQSPRCPFRNSTSVDCSLATGALVDQGPQEQQSILESLGSQGPLGL</sequence>
<reference evidence="2" key="2">
    <citation type="submission" date="2013-10" db="EMBL/GenBank/DDBJ databases">
        <authorList>
            <person name="Aslett M."/>
        </authorList>
    </citation>
    <scope>NUCLEOTIDE SEQUENCE [LARGE SCALE GENOMIC DNA]</scope>
    <source>
        <strain evidence="2">Weybridge</strain>
    </source>
</reference>
<feature type="compositionally biased region" description="Low complexity" evidence="1">
    <location>
        <begin position="45"/>
        <end position="59"/>
    </location>
</feature>
<evidence type="ECO:0000256" key="1">
    <source>
        <dbReference type="SAM" id="MobiDB-lite"/>
    </source>
</evidence>
<accession>U6MFI3</accession>
<name>U6MFI3_EIMMA</name>
<feature type="region of interest" description="Disordered" evidence="1">
    <location>
        <begin position="41"/>
        <end position="67"/>
    </location>
</feature>
<protein>
    <submittedName>
        <fullName evidence="2">Uncharacterized protein</fullName>
    </submittedName>
</protein>
<dbReference type="EMBL" id="HG722238">
    <property type="protein sequence ID" value="CDJ61808.1"/>
    <property type="molecule type" value="Genomic_DNA"/>
</dbReference>
<feature type="region of interest" description="Disordered" evidence="1">
    <location>
        <begin position="472"/>
        <end position="523"/>
    </location>
</feature>
<feature type="compositionally biased region" description="Polar residues" evidence="1">
    <location>
        <begin position="650"/>
        <end position="662"/>
    </location>
</feature>
<dbReference type="Proteomes" id="UP000030763">
    <property type="component" value="Unassembled WGS sequence"/>
</dbReference>
<proteinExistence type="predicted"/>
<gene>
    <name evidence="2" type="ORF">EMWEY_00001760</name>
</gene>
<reference evidence="2" key="1">
    <citation type="submission" date="2013-10" db="EMBL/GenBank/DDBJ databases">
        <title>Genomic analysis of the causative agents of coccidiosis in chickens.</title>
        <authorList>
            <person name="Reid A.J."/>
            <person name="Blake D."/>
            <person name="Billington K."/>
            <person name="Browne H."/>
            <person name="Dunn M."/>
            <person name="Hung S."/>
            <person name="Kawahara F."/>
            <person name="Miranda-Saavedra D."/>
            <person name="Mourier T."/>
            <person name="Nagra H."/>
            <person name="Otto T.D."/>
            <person name="Rawlings N."/>
            <person name="Sanchez A."/>
            <person name="Sanders M."/>
            <person name="Subramaniam C."/>
            <person name="Tay Y."/>
            <person name="Dear P."/>
            <person name="Doerig C."/>
            <person name="Gruber A."/>
            <person name="Parkinson J."/>
            <person name="Shirley M."/>
            <person name="Wan K.L."/>
            <person name="Berriman M."/>
            <person name="Tomley F."/>
            <person name="Pain A."/>
        </authorList>
    </citation>
    <scope>NUCLEOTIDE SEQUENCE [LARGE SCALE GENOMIC DNA]</scope>
    <source>
        <strain evidence="2">Weybridge</strain>
    </source>
</reference>
<feature type="region of interest" description="Disordered" evidence="1">
    <location>
        <begin position="647"/>
        <end position="668"/>
    </location>
</feature>